<name>A0ACB8AAB9_9AGAM</name>
<accession>A0ACB8AAB9</accession>
<evidence type="ECO:0000313" key="1">
    <source>
        <dbReference type="EMBL" id="KAH7910000.1"/>
    </source>
</evidence>
<proteinExistence type="predicted"/>
<sequence>MSNPGASTSRNPGPDFIATISRETTTVTIESGISPSDAVDLNNISETDARRLMSKEHKALGHRPPPGSLAAQAQASAARHPQGTGGRADSDVLTLAALTDAERINQQGRIGSPKSIDLSTIGEEEARKIMSIEHRALGYNPPRGSLAAEA</sequence>
<dbReference type="Proteomes" id="UP000790377">
    <property type="component" value="Unassembled WGS sequence"/>
</dbReference>
<comment type="caution">
    <text evidence="1">The sequence shown here is derived from an EMBL/GenBank/DDBJ whole genome shotgun (WGS) entry which is preliminary data.</text>
</comment>
<dbReference type="EMBL" id="MU267732">
    <property type="protein sequence ID" value="KAH7910000.1"/>
    <property type="molecule type" value="Genomic_DNA"/>
</dbReference>
<organism evidence="1 2">
    <name type="scientific">Hygrophoropsis aurantiaca</name>
    <dbReference type="NCBI Taxonomy" id="72124"/>
    <lineage>
        <taxon>Eukaryota</taxon>
        <taxon>Fungi</taxon>
        <taxon>Dikarya</taxon>
        <taxon>Basidiomycota</taxon>
        <taxon>Agaricomycotina</taxon>
        <taxon>Agaricomycetes</taxon>
        <taxon>Agaricomycetidae</taxon>
        <taxon>Boletales</taxon>
        <taxon>Coniophorineae</taxon>
        <taxon>Hygrophoropsidaceae</taxon>
        <taxon>Hygrophoropsis</taxon>
    </lineage>
</organism>
<keyword evidence="2" id="KW-1185">Reference proteome</keyword>
<protein>
    <submittedName>
        <fullName evidence="1">Uncharacterized protein</fullName>
    </submittedName>
</protein>
<evidence type="ECO:0000313" key="2">
    <source>
        <dbReference type="Proteomes" id="UP000790377"/>
    </source>
</evidence>
<gene>
    <name evidence="1" type="ORF">BJ138DRAFT_1127252</name>
</gene>
<reference evidence="1" key="1">
    <citation type="journal article" date="2021" name="New Phytol.">
        <title>Evolutionary innovations through gain and loss of genes in the ectomycorrhizal Boletales.</title>
        <authorList>
            <person name="Wu G."/>
            <person name="Miyauchi S."/>
            <person name="Morin E."/>
            <person name="Kuo A."/>
            <person name="Drula E."/>
            <person name="Varga T."/>
            <person name="Kohler A."/>
            <person name="Feng B."/>
            <person name="Cao Y."/>
            <person name="Lipzen A."/>
            <person name="Daum C."/>
            <person name="Hundley H."/>
            <person name="Pangilinan J."/>
            <person name="Johnson J."/>
            <person name="Barry K."/>
            <person name="LaButti K."/>
            <person name="Ng V."/>
            <person name="Ahrendt S."/>
            <person name="Min B."/>
            <person name="Choi I.G."/>
            <person name="Park H."/>
            <person name="Plett J.M."/>
            <person name="Magnuson J."/>
            <person name="Spatafora J.W."/>
            <person name="Nagy L.G."/>
            <person name="Henrissat B."/>
            <person name="Grigoriev I.V."/>
            <person name="Yang Z.L."/>
            <person name="Xu J."/>
            <person name="Martin F.M."/>
        </authorList>
    </citation>
    <scope>NUCLEOTIDE SEQUENCE</scope>
    <source>
        <strain evidence="1">ATCC 28755</strain>
    </source>
</reference>